<reference evidence="2" key="1">
    <citation type="submission" date="2020-05" db="EMBL/GenBank/DDBJ databases">
        <authorList>
            <person name="Chiriac C."/>
            <person name="Salcher M."/>
            <person name="Ghai R."/>
            <person name="Kavagutti S V."/>
        </authorList>
    </citation>
    <scope>NUCLEOTIDE SEQUENCE</scope>
</reference>
<dbReference type="GO" id="GO:0004165">
    <property type="term" value="F:delta(3)-delta(2)-enoyl-CoA isomerase activity"/>
    <property type="evidence" value="ECO:0007669"/>
    <property type="project" value="TreeGrafter"/>
</dbReference>
<dbReference type="GO" id="GO:0006635">
    <property type="term" value="P:fatty acid beta-oxidation"/>
    <property type="evidence" value="ECO:0007669"/>
    <property type="project" value="TreeGrafter"/>
</dbReference>
<gene>
    <name evidence="2" type="ORF">UFOPK3547_00464</name>
</gene>
<dbReference type="PANTHER" id="PTHR11941">
    <property type="entry name" value="ENOYL-COA HYDRATASE-RELATED"/>
    <property type="match status" value="1"/>
</dbReference>
<dbReference type="InterPro" id="IPR001753">
    <property type="entry name" value="Enoyl-CoA_hydra/iso"/>
</dbReference>
<dbReference type="Gene3D" id="3.90.226.10">
    <property type="entry name" value="2-enoyl-CoA Hydratase, Chain A, domain 1"/>
    <property type="match status" value="1"/>
</dbReference>
<dbReference type="PANTHER" id="PTHR11941:SF75">
    <property type="entry name" value="ENOYL-COA HYDRATASE_ISOMERASE FAMILY PROTEIN"/>
    <property type="match status" value="1"/>
</dbReference>
<name>A0A6J5ZAL6_9ZZZZ</name>
<evidence type="ECO:0000313" key="2">
    <source>
        <dbReference type="EMBL" id="CAB4339651.1"/>
    </source>
</evidence>
<evidence type="ECO:0000256" key="1">
    <source>
        <dbReference type="ARBA" id="ARBA00023098"/>
    </source>
</evidence>
<proteinExistence type="predicted"/>
<dbReference type="EMBL" id="CAESAN010000026">
    <property type="protein sequence ID" value="CAB4339651.1"/>
    <property type="molecule type" value="Genomic_DNA"/>
</dbReference>
<dbReference type="InterPro" id="IPR029045">
    <property type="entry name" value="ClpP/crotonase-like_dom_sf"/>
</dbReference>
<keyword evidence="1" id="KW-0443">Lipid metabolism</keyword>
<dbReference type="Pfam" id="PF00378">
    <property type="entry name" value="ECH_1"/>
    <property type="match status" value="1"/>
</dbReference>
<dbReference type="AlphaFoldDB" id="A0A6J5ZAL6"/>
<protein>
    <submittedName>
        <fullName evidence="2">Unannotated protein</fullName>
    </submittedName>
</protein>
<dbReference type="SUPFAM" id="SSF52096">
    <property type="entry name" value="ClpP/crotonase"/>
    <property type="match status" value="1"/>
</dbReference>
<organism evidence="2">
    <name type="scientific">freshwater metagenome</name>
    <dbReference type="NCBI Taxonomy" id="449393"/>
    <lineage>
        <taxon>unclassified sequences</taxon>
        <taxon>metagenomes</taxon>
        <taxon>ecological metagenomes</taxon>
    </lineage>
</organism>
<dbReference type="FunFam" id="3.90.226.10:FF:000049">
    <property type="entry name" value="Enoyl-CoA delta isomerase 3"/>
    <property type="match status" value="1"/>
</dbReference>
<accession>A0A6J5ZAL6</accession>
<dbReference type="GO" id="GO:0005777">
    <property type="term" value="C:peroxisome"/>
    <property type="evidence" value="ECO:0007669"/>
    <property type="project" value="TreeGrafter"/>
</dbReference>
<dbReference type="CDD" id="cd06558">
    <property type="entry name" value="crotonase-like"/>
    <property type="match status" value="1"/>
</dbReference>
<sequence length="222" mass="24051">MIEVTTNDGIAVMRMKADENRFNLPMLDAFDESLDAVEADESAQAVLLTGEGKFFSNGLDLEWMTASGEDATRQVVQRLQLLYLRLLSYPMPVIAAVNGHAFAGGGMLALACDERVMREDRGYFCLPEVDINSPFLPGMSKLVVAKLTPNAAHKTMLSGCRFTGPEAVEWGIASAAVPEDQVLEVAAQRAAPFAGKGRETVATIKKVMYADAIETLALQESF</sequence>